<evidence type="ECO:0000259" key="1">
    <source>
        <dbReference type="Pfam" id="PF05523"/>
    </source>
</evidence>
<dbReference type="Pfam" id="PF05523">
    <property type="entry name" value="FdtA"/>
    <property type="match status" value="1"/>
</dbReference>
<keyword evidence="3" id="KW-1185">Reference proteome</keyword>
<organism evidence="2 3">
    <name type="scientific">Candidatus Deianiraea vastatrix</name>
    <dbReference type="NCBI Taxonomy" id="2163644"/>
    <lineage>
        <taxon>Bacteria</taxon>
        <taxon>Pseudomonadati</taxon>
        <taxon>Pseudomonadota</taxon>
        <taxon>Alphaproteobacteria</taxon>
        <taxon>Rickettsiales</taxon>
        <taxon>Candidatus Deianiraeaceae</taxon>
        <taxon>Candidatus Deianiraea</taxon>
    </lineage>
</organism>
<gene>
    <name evidence="2" type="ORF">Deia_00572</name>
</gene>
<dbReference type="SUPFAM" id="SSF51182">
    <property type="entry name" value="RmlC-like cupins"/>
    <property type="match status" value="1"/>
</dbReference>
<accession>A0A5B8XHX3</accession>
<feature type="domain" description="Sugar 3,4-ketoisomerase QdtA cupin" evidence="1">
    <location>
        <begin position="1"/>
        <end position="39"/>
    </location>
</feature>
<evidence type="ECO:0000313" key="3">
    <source>
        <dbReference type="Proteomes" id="UP000321934"/>
    </source>
</evidence>
<proteinExistence type="predicted"/>
<dbReference type="Proteomes" id="UP000321934">
    <property type="component" value="Chromosome"/>
</dbReference>
<protein>
    <submittedName>
        <fullName evidence="2">Cupin like domain protein</fullName>
    </submittedName>
</protein>
<name>A0A5B8XHX3_9RICK</name>
<dbReference type="InterPro" id="IPR008894">
    <property type="entry name" value="QdtA_cupin_dom"/>
</dbReference>
<sequence length="41" mass="5091">MIWREMFNFSQDCVLMVLASDYYDESEYVRNYEEFLKLVNV</sequence>
<dbReference type="Gene3D" id="2.60.120.10">
    <property type="entry name" value="Jelly Rolls"/>
    <property type="match status" value="1"/>
</dbReference>
<evidence type="ECO:0000313" key="2">
    <source>
        <dbReference type="EMBL" id="QED23367.1"/>
    </source>
</evidence>
<dbReference type="InterPro" id="IPR014710">
    <property type="entry name" value="RmlC-like_jellyroll"/>
</dbReference>
<dbReference type="AlphaFoldDB" id="A0A5B8XHX3"/>
<dbReference type="InterPro" id="IPR011051">
    <property type="entry name" value="RmlC_Cupin_sf"/>
</dbReference>
<reference evidence="2 3" key="1">
    <citation type="journal article" date="2019" name="ISME J.">
        <title>Deianiraea, an extracellular bacterium associated with the ciliate Paramecium, suggests an alternative scenario for the evolution of Rickettsiales.</title>
        <authorList>
            <person name="Castelli M."/>
            <person name="Sabaneyeva E."/>
            <person name="Lanzoni O."/>
            <person name="Lebedeva N."/>
            <person name="Floriano A.M."/>
            <person name="Gaiarsa S."/>
            <person name="Benken K."/>
            <person name="Modeo L."/>
            <person name="Bandi C."/>
            <person name="Potekhin A."/>
            <person name="Sassera D."/>
            <person name="Petroni G."/>
        </authorList>
    </citation>
    <scope>NUCLEOTIDE SEQUENCE [LARGE SCALE GENOMIC DNA]</scope>
    <source>
        <strain evidence="2">CyL4-1</strain>
    </source>
</reference>
<dbReference type="EMBL" id="CP029077">
    <property type="protein sequence ID" value="QED23367.1"/>
    <property type="molecule type" value="Genomic_DNA"/>
</dbReference>